<feature type="region of interest" description="Disordered" evidence="1">
    <location>
        <begin position="194"/>
        <end position="223"/>
    </location>
</feature>
<protein>
    <recommendedName>
        <fullName evidence="3">DUF1746 domain-containing protein</fullName>
    </recommendedName>
</protein>
<keyword evidence="2" id="KW-0472">Membrane</keyword>
<dbReference type="InterPro" id="IPR013715">
    <property type="entry name" value="DUF1746"/>
</dbReference>
<dbReference type="GO" id="GO:0005783">
    <property type="term" value="C:endoplasmic reticulum"/>
    <property type="evidence" value="ECO:0007669"/>
    <property type="project" value="TreeGrafter"/>
</dbReference>
<evidence type="ECO:0000313" key="5">
    <source>
        <dbReference type="Proteomes" id="UP001172155"/>
    </source>
</evidence>
<proteinExistence type="predicted"/>
<reference evidence="4" key="1">
    <citation type="submission" date="2023-06" db="EMBL/GenBank/DDBJ databases">
        <title>Genome-scale phylogeny and comparative genomics of the fungal order Sordariales.</title>
        <authorList>
            <consortium name="Lawrence Berkeley National Laboratory"/>
            <person name="Hensen N."/>
            <person name="Bonometti L."/>
            <person name="Westerberg I."/>
            <person name="Brannstrom I.O."/>
            <person name="Guillou S."/>
            <person name="Cros-Aarteil S."/>
            <person name="Calhoun S."/>
            <person name="Haridas S."/>
            <person name="Kuo A."/>
            <person name="Mondo S."/>
            <person name="Pangilinan J."/>
            <person name="Riley R."/>
            <person name="LaButti K."/>
            <person name="Andreopoulos B."/>
            <person name="Lipzen A."/>
            <person name="Chen C."/>
            <person name="Yanf M."/>
            <person name="Daum C."/>
            <person name="Ng V."/>
            <person name="Clum A."/>
            <person name="Steindorff A."/>
            <person name="Ohm R."/>
            <person name="Martin F."/>
            <person name="Silar P."/>
            <person name="Natvig D."/>
            <person name="Lalanne C."/>
            <person name="Gautier V."/>
            <person name="Ament-velasquez S.L."/>
            <person name="Kruys A."/>
            <person name="Hutchinson M.I."/>
            <person name="Powell A.J."/>
            <person name="Barry K."/>
            <person name="Miller A.N."/>
            <person name="Grigoriev I.V."/>
            <person name="Debuchy R."/>
            <person name="Gladieux P."/>
            <person name="Thoren M.H."/>
            <person name="Johannesson H."/>
        </authorList>
    </citation>
    <scope>NUCLEOTIDE SEQUENCE</scope>
    <source>
        <strain evidence="4">SMH3187-1</strain>
    </source>
</reference>
<dbReference type="AlphaFoldDB" id="A0AA40KA51"/>
<keyword evidence="5" id="KW-1185">Reference proteome</keyword>
<dbReference type="Proteomes" id="UP001172155">
    <property type="component" value="Unassembled WGS sequence"/>
</dbReference>
<comment type="caution">
    <text evidence="4">The sequence shown here is derived from an EMBL/GenBank/DDBJ whole genome shotgun (WGS) entry which is preliminary data.</text>
</comment>
<evidence type="ECO:0000256" key="2">
    <source>
        <dbReference type="SAM" id="Phobius"/>
    </source>
</evidence>
<evidence type="ECO:0000259" key="3">
    <source>
        <dbReference type="Pfam" id="PF08508"/>
    </source>
</evidence>
<dbReference type="Pfam" id="PF08508">
    <property type="entry name" value="DUF1746"/>
    <property type="match status" value="1"/>
</dbReference>
<organism evidence="4 5">
    <name type="scientific">Schizothecium vesticola</name>
    <dbReference type="NCBI Taxonomy" id="314040"/>
    <lineage>
        <taxon>Eukaryota</taxon>
        <taxon>Fungi</taxon>
        <taxon>Dikarya</taxon>
        <taxon>Ascomycota</taxon>
        <taxon>Pezizomycotina</taxon>
        <taxon>Sordariomycetes</taxon>
        <taxon>Sordariomycetidae</taxon>
        <taxon>Sordariales</taxon>
        <taxon>Schizotheciaceae</taxon>
        <taxon>Schizothecium</taxon>
    </lineage>
</organism>
<feature type="region of interest" description="Disordered" evidence="1">
    <location>
        <begin position="1"/>
        <end position="51"/>
    </location>
</feature>
<dbReference type="PANTHER" id="PTHR39405:SF1">
    <property type="entry name" value="DSC E3 UBIQUITIN LIGASE COMPLEX SUBUNIT 4"/>
    <property type="match status" value="1"/>
</dbReference>
<accession>A0AA40KA51</accession>
<sequence length="329" mass="35827">MSHDPSPSSAARPLDALDAPDAQDHTDEAGEPSSAAAQEDERNQKRRAGRAKKLQAVTHLQKSLDMIVFAYISALYYMECSFARLLLRVLPHYIFISPKEGPLSLPAHRPHVFAIFLPNLLCMLFHCVFALPQAGEATRGYLHGGILIDFVGQRPPTWTLGLLLYDLVIWGIQCLMLAVHEEREVLRKQVNPSLGQPAGAQAESAAATADTTTQDLDAEERGVLREDAGLVETGEGIEMQPLDGANSSGDGSRMDEAYSRTTADLVDVMWSGNAVLANFHVVHAVRRVGNDAQSAAAYSLQSLGYTAGLAAAIAAERRARLAHRRRRPR</sequence>
<dbReference type="GO" id="GO:0044695">
    <property type="term" value="C:Dsc E3 ubiquitin ligase complex"/>
    <property type="evidence" value="ECO:0007669"/>
    <property type="project" value="InterPro"/>
</dbReference>
<evidence type="ECO:0000313" key="4">
    <source>
        <dbReference type="EMBL" id="KAK0751575.1"/>
    </source>
</evidence>
<dbReference type="InterPro" id="IPR038967">
    <property type="entry name" value="Dsc4-like"/>
</dbReference>
<keyword evidence="2" id="KW-1133">Transmembrane helix</keyword>
<feature type="transmembrane region" description="Helical" evidence="2">
    <location>
        <begin position="111"/>
        <end position="131"/>
    </location>
</feature>
<feature type="compositionally biased region" description="Low complexity" evidence="1">
    <location>
        <begin position="10"/>
        <end position="20"/>
    </location>
</feature>
<dbReference type="EMBL" id="JAUKUD010000002">
    <property type="protein sequence ID" value="KAK0751575.1"/>
    <property type="molecule type" value="Genomic_DNA"/>
</dbReference>
<feature type="transmembrane region" description="Helical" evidence="2">
    <location>
        <begin position="68"/>
        <end position="90"/>
    </location>
</feature>
<gene>
    <name evidence="4" type="ORF">B0T18DRAFT_435886</name>
</gene>
<dbReference type="GO" id="GO:0032933">
    <property type="term" value="P:SREBP signaling pathway"/>
    <property type="evidence" value="ECO:0007669"/>
    <property type="project" value="InterPro"/>
</dbReference>
<feature type="compositionally biased region" description="Low complexity" evidence="1">
    <location>
        <begin position="196"/>
        <end position="215"/>
    </location>
</feature>
<evidence type="ECO:0000256" key="1">
    <source>
        <dbReference type="SAM" id="MobiDB-lite"/>
    </source>
</evidence>
<dbReference type="PANTHER" id="PTHR39405">
    <property type="entry name" value="DSC E3 UBIQUITIN LIGASE COMPLEX SUBUNIT 4"/>
    <property type="match status" value="1"/>
</dbReference>
<name>A0AA40KA51_9PEZI</name>
<keyword evidence="2" id="KW-0812">Transmembrane</keyword>
<feature type="domain" description="DUF1746" evidence="3">
    <location>
        <begin position="63"/>
        <end position="176"/>
    </location>
</feature>
<feature type="transmembrane region" description="Helical" evidence="2">
    <location>
        <begin position="158"/>
        <end position="179"/>
    </location>
</feature>
<feature type="region of interest" description="Disordered" evidence="1">
    <location>
        <begin position="235"/>
        <end position="255"/>
    </location>
</feature>